<sequence length="561" mass="60529">MEMYWTTPADTYVGAMDGLFGPRPALYSTAQVLEAERELDSRVETIGDYFNLTSDADAFARLFGTLREVPDDGWARHYLQAGMFLLDAWYSLSYRPSIVAALAIVVRLAHQRAMELPPKRLHEQEDIQVAAIGLQVMALRLYEDLLVMALKDWAGKGTVEHFAHFFEVSVIEWEPERQMDELRRTRAALSDASLTLLHTRPRRLVENLLLLLSPNEETPSAASEGDATRPAGNPPPDEEEVNLDALLANLAVDASSEPSSAPAEPAVPPHHVVLSPGLVLASKSAEGGLEPYAVLARPMPLAGIGRKADVIAAELERYAPWATDLASHVRRELRLRERMGHEHPHLRPLLLVGPPGSGKTAVAAALAAAMGMPLERIDAGGLPDNRDLAGTSAGWRSAHASRPVSAIARLGVANPAVLVDEIEKVATGPMNRSAQDTLLSMTEPGTAGSYYDGALRARVDISHVTWVMTANDLTAVPKPLLSRVAVIRVDRPGPAFAGRTIELVLEGIARDMGGTAAMLPDLPQAVLDQVVKHFAGGADLRRVKAALRAAVSLQMDAAVLH</sequence>
<dbReference type="AlphaFoldDB" id="A0A255Z7D3"/>
<dbReference type="EMBL" id="NOXU01000020">
    <property type="protein sequence ID" value="OYQ36805.1"/>
    <property type="molecule type" value="Genomic_DNA"/>
</dbReference>
<evidence type="ECO:0000313" key="4">
    <source>
        <dbReference type="Proteomes" id="UP000216998"/>
    </source>
</evidence>
<dbReference type="InterPro" id="IPR003593">
    <property type="entry name" value="AAA+_ATPase"/>
</dbReference>
<dbReference type="InterPro" id="IPR027417">
    <property type="entry name" value="P-loop_NTPase"/>
</dbReference>
<dbReference type="GO" id="GO:0005524">
    <property type="term" value="F:ATP binding"/>
    <property type="evidence" value="ECO:0007669"/>
    <property type="project" value="InterPro"/>
</dbReference>
<evidence type="ECO:0000259" key="2">
    <source>
        <dbReference type="SMART" id="SM00382"/>
    </source>
</evidence>
<dbReference type="InterPro" id="IPR027065">
    <property type="entry name" value="Lon_Prtase"/>
</dbReference>
<dbReference type="PANTHER" id="PTHR43718">
    <property type="entry name" value="LON PROTEASE"/>
    <property type="match status" value="1"/>
</dbReference>
<proteinExistence type="predicted"/>
<dbReference type="Proteomes" id="UP000216998">
    <property type="component" value="Unassembled WGS sequence"/>
</dbReference>
<dbReference type="PANTHER" id="PTHR43718:SF2">
    <property type="entry name" value="LON PROTEASE HOMOLOG, MITOCHONDRIAL"/>
    <property type="match status" value="1"/>
</dbReference>
<dbReference type="OrthoDB" id="5297432at2"/>
<reference evidence="3 4" key="1">
    <citation type="submission" date="2017-07" db="EMBL/GenBank/DDBJ databases">
        <title>Niveispirillum cyanobacteriorum sp. nov., isolated from cyanobacterial aggregates in a eutrophic lake.</title>
        <authorList>
            <person name="Cai H."/>
        </authorList>
    </citation>
    <scope>NUCLEOTIDE SEQUENCE [LARGE SCALE GENOMIC DNA]</scope>
    <source>
        <strain evidence="4">TH1-14</strain>
    </source>
</reference>
<dbReference type="GO" id="GO:0004252">
    <property type="term" value="F:serine-type endopeptidase activity"/>
    <property type="evidence" value="ECO:0007669"/>
    <property type="project" value="InterPro"/>
</dbReference>
<feature type="region of interest" description="Disordered" evidence="1">
    <location>
        <begin position="216"/>
        <end position="239"/>
    </location>
</feature>
<name>A0A255Z7D3_9PROT</name>
<evidence type="ECO:0000313" key="3">
    <source>
        <dbReference type="EMBL" id="OYQ36805.1"/>
    </source>
</evidence>
<dbReference type="SMART" id="SM00382">
    <property type="entry name" value="AAA"/>
    <property type="match status" value="1"/>
</dbReference>
<dbReference type="GO" id="GO:0006515">
    <property type="term" value="P:protein quality control for misfolded or incompletely synthesized proteins"/>
    <property type="evidence" value="ECO:0007669"/>
    <property type="project" value="TreeGrafter"/>
</dbReference>
<organism evidence="3 4">
    <name type="scientific">Niveispirillum lacus</name>
    <dbReference type="NCBI Taxonomy" id="1981099"/>
    <lineage>
        <taxon>Bacteria</taxon>
        <taxon>Pseudomonadati</taxon>
        <taxon>Pseudomonadota</taxon>
        <taxon>Alphaproteobacteria</taxon>
        <taxon>Rhodospirillales</taxon>
        <taxon>Azospirillaceae</taxon>
        <taxon>Niveispirillum</taxon>
    </lineage>
</organism>
<keyword evidence="4" id="KW-1185">Reference proteome</keyword>
<dbReference type="GO" id="GO:0004176">
    <property type="term" value="F:ATP-dependent peptidase activity"/>
    <property type="evidence" value="ECO:0007669"/>
    <property type="project" value="InterPro"/>
</dbReference>
<protein>
    <recommendedName>
        <fullName evidence="2">AAA+ ATPase domain-containing protein</fullName>
    </recommendedName>
</protein>
<feature type="domain" description="AAA+ ATPase" evidence="2">
    <location>
        <begin position="345"/>
        <end position="491"/>
    </location>
</feature>
<gene>
    <name evidence="3" type="ORF">CHU95_03270</name>
</gene>
<evidence type="ECO:0000256" key="1">
    <source>
        <dbReference type="SAM" id="MobiDB-lite"/>
    </source>
</evidence>
<dbReference type="InterPro" id="IPR003959">
    <property type="entry name" value="ATPase_AAA_core"/>
</dbReference>
<accession>A0A255Z7D3</accession>
<comment type="caution">
    <text evidence="3">The sequence shown here is derived from an EMBL/GenBank/DDBJ whole genome shotgun (WGS) entry which is preliminary data.</text>
</comment>
<dbReference type="Gene3D" id="3.40.50.300">
    <property type="entry name" value="P-loop containing nucleotide triphosphate hydrolases"/>
    <property type="match status" value="1"/>
</dbReference>
<dbReference type="Pfam" id="PF00004">
    <property type="entry name" value="AAA"/>
    <property type="match status" value="1"/>
</dbReference>
<dbReference type="SUPFAM" id="SSF52540">
    <property type="entry name" value="P-loop containing nucleoside triphosphate hydrolases"/>
    <property type="match status" value="1"/>
</dbReference>
<dbReference type="GO" id="GO:0016887">
    <property type="term" value="F:ATP hydrolysis activity"/>
    <property type="evidence" value="ECO:0007669"/>
    <property type="project" value="InterPro"/>
</dbReference>